<dbReference type="InterPro" id="IPR036869">
    <property type="entry name" value="J_dom_sf"/>
</dbReference>
<dbReference type="SUPFAM" id="SSF46565">
    <property type="entry name" value="Chaperone J-domain"/>
    <property type="match status" value="1"/>
</dbReference>
<dbReference type="EMBL" id="MN739011">
    <property type="protein sequence ID" value="QHT35000.1"/>
    <property type="molecule type" value="Genomic_DNA"/>
</dbReference>
<proteinExistence type="predicted"/>
<dbReference type="AlphaFoldDB" id="A0A6C0F4I3"/>
<sequence length="285" mass="33093">MNNEMARLALDIDKHVVITPELLKKQYRIKALMYHPDKNKSQDANEQFRQIHEAYQFLSHNNKPPENQTYVDLLKEFLNNNSPIVHIIVNKLTQLCEEKAVKFIETIDKQILIDIYKLLVSNKDVLHIPDILIDEMKRILIAKTSSDERIVLNPSLEDLMRDNLYKLVVNEQTYLIPLWHHELVYDNSGSDLYVKCNPILPDHVKIDEMNNLIVSLKYNICDLLIMDAVNVLIGGREFSFQPKELKIMNRQQIAFVGVGISRIKPKNVYDVSTRGDVVLDISFVT</sequence>
<evidence type="ECO:0000259" key="1">
    <source>
        <dbReference type="PROSITE" id="PS50076"/>
    </source>
</evidence>
<dbReference type="GO" id="GO:0044183">
    <property type="term" value="F:protein folding chaperone"/>
    <property type="evidence" value="ECO:0007669"/>
    <property type="project" value="TreeGrafter"/>
</dbReference>
<dbReference type="CDD" id="cd06257">
    <property type="entry name" value="DnaJ"/>
    <property type="match status" value="1"/>
</dbReference>
<protein>
    <recommendedName>
        <fullName evidence="1">J domain-containing protein</fullName>
    </recommendedName>
</protein>
<dbReference type="InterPro" id="IPR001623">
    <property type="entry name" value="DnaJ_domain"/>
</dbReference>
<name>A0A6C0F4I3_9ZZZZ</name>
<dbReference type="SMART" id="SM00271">
    <property type="entry name" value="DnaJ"/>
    <property type="match status" value="1"/>
</dbReference>
<dbReference type="Pfam" id="PF00226">
    <property type="entry name" value="DnaJ"/>
    <property type="match status" value="1"/>
</dbReference>
<dbReference type="PANTHER" id="PTHR43948">
    <property type="entry name" value="DNAJ HOMOLOG SUBFAMILY B"/>
    <property type="match status" value="1"/>
</dbReference>
<evidence type="ECO:0000313" key="2">
    <source>
        <dbReference type="EMBL" id="QHT35000.1"/>
    </source>
</evidence>
<dbReference type="Gene3D" id="1.10.287.110">
    <property type="entry name" value="DnaJ domain"/>
    <property type="match status" value="1"/>
</dbReference>
<dbReference type="GO" id="GO:0051087">
    <property type="term" value="F:protein-folding chaperone binding"/>
    <property type="evidence" value="ECO:0007669"/>
    <property type="project" value="TreeGrafter"/>
</dbReference>
<dbReference type="PROSITE" id="PS50076">
    <property type="entry name" value="DNAJ_2"/>
    <property type="match status" value="1"/>
</dbReference>
<dbReference type="GO" id="GO:0005737">
    <property type="term" value="C:cytoplasm"/>
    <property type="evidence" value="ECO:0007669"/>
    <property type="project" value="TreeGrafter"/>
</dbReference>
<accession>A0A6C0F4I3</accession>
<feature type="domain" description="J" evidence="1">
    <location>
        <begin position="5"/>
        <end position="75"/>
    </location>
</feature>
<dbReference type="PANTHER" id="PTHR43948:SF10">
    <property type="entry name" value="MRJ, ISOFORM E"/>
    <property type="match status" value="1"/>
</dbReference>
<dbReference type="PRINTS" id="PR00625">
    <property type="entry name" value="JDOMAIN"/>
</dbReference>
<reference evidence="2" key="1">
    <citation type="journal article" date="2020" name="Nature">
        <title>Giant virus diversity and host interactions through global metagenomics.</title>
        <authorList>
            <person name="Schulz F."/>
            <person name="Roux S."/>
            <person name="Paez-Espino D."/>
            <person name="Jungbluth S."/>
            <person name="Walsh D.A."/>
            <person name="Denef V.J."/>
            <person name="McMahon K.D."/>
            <person name="Konstantinidis K.T."/>
            <person name="Eloe-Fadrosh E.A."/>
            <person name="Kyrpides N.C."/>
            <person name="Woyke T."/>
        </authorList>
    </citation>
    <scope>NUCLEOTIDE SEQUENCE</scope>
    <source>
        <strain evidence="2">GVMAG-M-3300009180-1</strain>
    </source>
</reference>
<organism evidence="2">
    <name type="scientific">viral metagenome</name>
    <dbReference type="NCBI Taxonomy" id="1070528"/>
    <lineage>
        <taxon>unclassified sequences</taxon>
        <taxon>metagenomes</taxon>
        <taxon>organismal metagenomes</taxon>
    </lineage>
</organism>
<dbReference type="GO" id="GO:0051082">
    <property type="term" value="F:unfolded protein binding"/>
    <property type="evidence" value="ECO:0007669"/>
    <property type="project" value="TreeGrafter"/>
</dbReference>